<dbReference type="OrthoDB" id="3214865at2759"/>
<comment type="caution">
    <text evidence="1">The sequence shown here is derived from an EMBL/GenBank/DDBJ whole genome shotgun (WGS) entry which is preliminary data.</text>
</comment>
<accession>A0A9P5YL45</accession>
<dbReference type="AlphaFoldDB" id="A0A9P5YL45"/>
<dbReference type="Gene3D" id="3.40.50.300">
    <property type="entry name" value="P-loop containing nucleotide triphosphate hydrolases"/>
    <property type="match status" value="1"/>
</dbReference>
<evidence type="ECO:0000313" key="1">
    <source>
        <dbReference type="EMBL" id="KAF9471289.1"/>
    </source>
</evidence>
<reference evidence="1" key="1">
    <citation type="submission" date="2020-11" db="EMBL/GenBank/DDBJ databases">
        <authorList>
            <consortium name="DOE Joint Genome Institute"/>
            <person name="Ahrendt S."/>
            <person name="Riley R."/>
            <person name="Andreopoulos W."/>
            <person name="Labutti K."/>
            <person name="Pangilinan J."/>
            <person name="Ruiz-Duenas F.J."/>
            <person name="Barrasa J.M."/>
            <person name="Sanchez-Garcia M."/>
            <person name="Camarero S."/>
            <person name="Miyauchi S."/>
            <person name="Serrano A."/>
            <person name="Linde D."/>
            <person name="Babiker R."/>
            <person name="Drula E."/>
            <person name="Ayuso-Fernandez I."/>
            <person name="Pacheco R."/>
            <person name="Padilla G."/>
            <person name="Ferreira P."/>
            <person name="Barriuso J."/>
            <person name="Kellner H."/>
            <person name="Castanera R."/>
            <person name="Alfaro M."/>
            <person name="Ramirez L."/>
            <person name="Pisabarro A.G."/>
            <person name="Kuo A."/>
            <person name="Tritt A."/>
            <person name="Lipzen A."/>
            <person name="He G."/>
            <person name="Yan M."/>
            <person name="Ng V."/>
            <person name="Cullen D."/>
            <person name="Martin F."/>
            <person name="Rosso M.-N."/>
            <person name="Henrissat B."/>
            <person name="Hibbett D."/>
            <person name="Martinez A.T."/>
            <person name="Grigoriev I.V."/>
        </authorList>
    </citation>
    <scope>NUCLEOTIDE SEQUENCE</scope>
    <source>
        <strain evidence="1">CIRM-BRFM 674</strain>
    </source>
</reference>
<organism evidence="1 2">
    <name type="scientific">Pholiota conissans</name>
    <dbReference type="NCBI Taxonomy" id="109636"/>
    <lineage>
        <taxon>Eukaryota</taxon>
        <taxon>Fungi</taxon>
        <taxon>Dikarya</taxon>
        <taxon>Basidiomycota</taxon>
        <taxon>Agaricomycotina</taxon>
        <taxon>Agaricomycetes</taxon>
        <taxon>Agaricomycetidae</taxon>
        <taxon>Agaricales</taxon>
        <taxon>Agaricineae</taxon>
        <taxon>Strophariaceae</taxon>
        <taxon>Pholiota</taxon>
    </lineage>
</organism>
<dbReference type="EMBL" id="MU155717">
    <property type="protein sequence ID" value="KAF9471289.1"/>
    <property type="molecule type" value="Genomic_DNA"/>
</dbReference>
<gene>
    <name evidence="1" type="ORF">BDN70DRAFT_909394</name>
</gene>
<protein>
    <submittedName>
        <fullName evidence="1">Uncharacterized protein</fullName>
    </submittedName>
</protein>
<dbReference type="InterPro" id="IPR027417">
    <property type="entry name" value="P-loop_NTPase"/>
</dbReference>
<sequence>MGASEHTIFNFSPSAQPLDMAIYIQSFIINHFPSLMIAMSKLPNSPSKSIHPLSLSSSCTSGKQCHVTVDNLLMHSNSRTSNPISTMSMTETLKHGIIYYHEALDKQDKRIIHQLLESGAIQVLVVSMVAPLFCVPNSQY</sequence>
<keyword evidence="2" id="KW-1185">Reference proteome</keyword>
<dbReference type="Proteomes" id="UP000807469">
    <property type="component" value="Unassembled WGS sequence"/>
</dbReference>
<proteinExistence type="predicted"/>
<name>A0A9P5YL45_9AGAR</name>
<evidence type="ECO:0000313" key="2">
    <source>
        <dbReference type="Proteomes" id="UP000807469"/>
    </source>
</evidence>